<keyword evidence="4" id="KW-1185">Reference proteome</keyword>
<feature type="compositionally biased region" description="Basic and acidic residues" evidence="2">
    <location>
        <begin position="137"/>
        <end position="148"/>
    </location>
</feature>
<feature type="compositionally biased region" description="Basic and acidic residues" evidence="2">
    <location>
        <begin position="105"/>
        <end position="123"/>
    </location>
</feature>
<organism evidence="3 4">
    <name type="scientific">Pelobates cultripes</name>
    <name type="common">Western spadefoot toad</name>
    <dbReference type="NCBI Taxonomy" id="61616"/>
    <lineage>
        <taxon>Eukaryota</taxon>
        <taxon>Metazoa</taxon>
        <taxon>Chordata</taxon>
        <taxon>Craniata</taxon>
        <taxon>Vertebrata</taxon>
        <taxon>Euteleostomi</taxon>
        <taxon>Amphibia</taxon>
        <taxon>Batrachia</taxon>
        <taxon>Anura</taxon>
        <taxon>Pelobatoidea</taxon>
        <taxon>Pelobatidae</taxon>
        <taxon>Pelobates</taxon>
    </lineage>
</organism>
<reference evidence="3" key="1">
    <citation type="submission" date="2022-03" db="EMBL/GenBank/DDBJ databases">
        <authorList>
            <person name="Alioto T."/>
            <person name="Alioto T."/>
            <person name="Gomez Garrido J."/>
        </authorList>
    </citation>
    <scope>NUCLEOTIDE SEQUENCE</scope>
</reference>
<accession>A0AAD1TD14</accession>
<feature type="coiled-coil region" evidence="1">
    <location>
        <begin position="20"/>
        <end position="47"/>
    </location>
</feature>
<evidence type="ECO:0000313" key="3">
    <source>
        <dbReference type="EMBL" id="CAH2324436.1"/>
    </source>
</evidence>
<evidence type="ECO:0000256" key="2">
    <source>
        <dbReference type="SAM" id="MobiDB-lite"/>
    </source>
</evidence>
<proteinExistence type="predicted"/>
<evidence type="ECO:0000256" key="1">
    <source>
        <dbReference type="SAM" id="Coils"/>
    </source>
</evidence>
<feature type="region of interest" description="Disordered" evidence="2">
    <location>
        <begin position="85"/>
        <end position="163"/>
    </location>
</feature>
<keyword evidence="1" id="KW-0175">Coiled coil</keyword>
<protein>
    <submittedName>
        <fullName evidence="3">Uncharacterized protein</fullName>
    </submittedName>
</protein>
<evidence type="ECO:0000313" key="4">
    <source>
        <dbReference type="Proteomes" id="UP001295444"/>
    </source>
</evidence>
<dbReference type="Proteomes" id="UP001295444">
    <property type="component" value="Chromosome 12"/>
</dbReference>
<dbReference type="AlphaFoldDB" id="A0AAD1TD14"/>
<name>A0AAD1TD14_PELCU</name>
<sequence length="163" mass="19054">MFVKQSIQNMEMTNSSTLHASTATVQMLKLQDEINKYKNDLIRFKKQKLEKVNNDYKYHQVYRWLGGAQDNYRPYSKLRTKIRKPTFQTIDASSGDSTSDLETSEDSKRQTSEPFLEKDRYPDEPPGTSRINTRGTKRIDLRGEDRGTVKNTNLTSKPPRMRR</sequence>
<dbReference type="EMBL" id="OW240923">
    <property type="protein sequence ID" value="CAH2324436.1"/>
    <property type="molecule type" value="Genomic_DNA"/>
</dbReference>
<gene>
    <name evidence="3" type="ORF">PECUL_23A046571</name>
</gene>